<reference evidence="2" key="2">
    <citation type="submission" date="2021-04" db="EMBL/GenBank/DDBJ databases">
        <authorList>
            <person name="Gilroy R."/>
        </authorList>
    </citation>
    <scope>NUCLEOTIDE SEQUENCE</scope>
    <source>
        <strain evidence="2">14975</strain>
    </source>
</reference>
<dbReference type="GO" id="GO:0005975">
    <property type="term" value="P:carbohydrate metabolic process"/>
    <property type="evidence" value="ECO:0007669"/>
    <property type="project" value="InterPro"/>
</dbReference>
<gene>
    <name evidence="2" type="ORF">H9862_05880</name>
</gene>
<evidence type="ECO:0000259" key="1">
    <source>
        <dbReference type="Pfam" id="PF17389"/>
    </source>
</evidence>
<sequence>MSSQPEQVLFENEAYRLTSRRMTQPGLEALIPSPDRLVITRGDERRELHLPQPPAGSPSYKGTLSVLEAMYNLAAHELQQDISHEGLLLAGANWPTVWTRDIAYAAALGAALLEPEACRASLESRVRDGVVMQDTGTGGGWPVSTDRVIWAMGAWSLDTRLGDRKWLAWAADVLIRTMEQDERFMNARSPLHKGETSFLDWRDQSYPDWMTPANIGETYAFGTNVVHCISRIILAKMLRTLGRKDEAQRYALEAANLREAINKTFWSRANQAYGIFSTVDGFLDEHTDALATALAVMSGLAGDHAGQALAHLPRSPWGTPVFSPYKANKEASYHNRAVWPFVEAYVLLAHAEMSNSEGCAFSLASLLRAAMAFGTNKENLHAQTGEAADTLLNSDRQLWSVTGMLGAFYYGLFGLRREGDSITFAPCVPRNFRGSHWLTNLKIRDMVLDIHLKGFGNSVCQVSINGKMGAPLLPLDSKGHYLLEFELLPSEDEEEDTGHHPVAKDDLPEPEWDAPTGSLLRWKPVPGASRYSLFRNGTAFACTGENTCSYPIKPALHYDVYRVQAESAEQISGLSKPYCCSAPGARQVIQPYRIGEEAEYRIEHEQAWLDTRPCTSRLDYEDVSLASGTYLVRVFYCNATASLRDGDTCAIRQLYVDGKPEALIAMPHNTEGGHWEDYTYSAGILLSIKSGRHRFSLRYNERCLNANGEINQCMVRHIELIHVR</sequence>
<evidence type="ECO:0000313" key="2">
    <source>
        <dbReference type="EMBL" id="HIX20117.1"/>
    </source>
</evidence>
<name>A0A9D1VBI3_9BACT</name>
<feature type="domain" description="Alpha-L-rhamnosidase six-hairpin glycosidase" evidence="1">
    <location>
        <begin position="149"/>
        <end position="301"/>
    </location>
</feature>
<dbReference type="Proteomes" id="UP000823964">
    <property type="component" value="Unassembled WGS sequence"/>
</dbReference>
<dbReference type="InterPro" id="IPR035396">
    <property type="entry name" value="Bac_rhamnosid6H"/>
</dbReference>
<dbReference type="Gene3D" id="2.60.120.260">
    <property type="entry name" value="Galactose-binding domain-like"/>
    <property type="match status" value="1"/>
</dbReference>
<proteinExistence type="predicted"/>
<dbReference type="InterPro" id="IPR008928">
    <property type="entry name" value="6-hairpin_glycosidase_sf"/>
</dbReference>
<dbReference type="Pfam" id="PF17389">
    <property type="entry name" value="Bac_rhamnosid6H"/>
    <property type="match status" value="1"/>
</dbReference>
<dbReference type="SUPFAM" id="SSF48208">
    <property type="entry name" value="Six-hairpin glycosidases"/>
    <property type="match status" value="1"/>
</dbReference>
<protein>
    <recommendedName>
        <fullName evidence="1">Alpha-L-rhamnosidase six-hairpin glycosidase domain-containing protein</fullName>
    </recommendedName>
</protein>
<organism evidence="2 3">
    <name type="scientific">Candidatus Akkermansia intestinigallinarum</name>
    <dbReference type="NCBI Taxonomy" id="2838431"/>
    <lineage>
        <taxon>Bacteria</taxon>
        <taxon>Pseudomonadati</taxon>
        <taxon>Verrucomicrobiota</taxon>
        <taxon>Verrucomicrobiia</taxon>
        <taxon>Verrucomicrobiales</taxon>
        <taxon>Akkermansiaceae</taxon>
        <taxon>Akkermansia</taxon>
    </lineage>
</organism>
<dbReference type="InterPro" id="IPR012341">
    <property type="entry name" value="6hp_glycosidase-like_sf"/>
</dbReference>
<dbReference type="AlphaFoldDB" id="A0A9D1VBI3"/>
<accession>A0A9D1VBI3</accession>
<dbReference type="EMBL" id="DXFQ01000105">
    <property type="protein sequence ID" value="HIX20117.1"/>
    <property type="molecule type" value="Genomic_DNA"/>
</dbReference>
<comment type="caution">
    <text evidence="2">The sequence shown here is derived from an EMBL/GenBank/DDBJ whole genome shotgun (WGS) entry which is preliminary data.</text>
</comment>
<reference evidence="2" key="1">
    <citation type="journal article" date="2021" name="PeerJ">
        <title>Extensive microbial diversity within the chicken gut microbiome revealed by metagenomics and culture.</title>
        <authorList>
            <person name="Gilroy R."/>
            <person name="Ravi A."/>
            <person name="Getino M."/>
            <person name="Pursley I."/>
            <person name="Horton D.L."/>
            <person name="Alikhan N.F."/>
            <person name="Baker D."/>
            <person name="Gharbi K."/>
            <person name="Hall N."/>
            <person name="Watson M."/>
            <person name="Adriaenssens E.M."/>
            <person name="Foster-Nyarko E."/>
            <person name="Jarju S."/>
            <person name="Secka A."/>
            <person name="Antonio M."/>
            <person name="Oren A."/>
            <person name="Chaudhuri R.R."/>
            <person name="La Ragione R."/>
            <person name="Hildebrand F."/>
            <person name="Pallen M.J."/>
        </authorList>
    </citation>
    <scope>NUCLEOTIDE SEQUENCE</scope>
    <source>
        <strain evidence="2">14975</strain>
    </source>
</reference>
<dbReference type="Gene3D" id="1.50.10.10">
    <property type="match status" value="1"/>
</dbReference>
<evidence type="ECO:0000313" key="3">
    <source>
        <dbReference type="Proteomes" id="UP000823964"/>
    </source>
</evidence>